<name>A0ABP5A7I9_9ACTN</name>
<reference evidence="3" key="1">
    <citation type="journal article" date="2019" name="Int. J. Syst. Evol. Microbiol.">
        <title>The Global Catalogue of Microorganisms (GCM) 10K type strain sequencing project: providing services to taxonomists for standard genome sequencing and annotation.</title>
        <authorList>
            <consortium name="The Broad Institute Genomics Platform"/>
            <consortium name="The Broad Institute Genome Sequencing Center for Infectious Disease"/>
            <person name="Wu L."/>
            <person name="Ma J."/>
        </authorList>
    </citation>
    <scope>NUCLEOTIDE SEQUENCE [LARGE SCALE GENOMIC DNA]</scope>
    <source>
        <strain evidence="3">JCM 13581</strain>
    </source>
</reference>
<feature type="transmembrane region" description="Helical" evidence="1">
    <location>
        <begin position="190"/>
        <end position="209"/>
    </location>
</feature>
<keyword evidence="1" id="KW-1133">Transmembrane helix</keyword>
<organism evidence="2 3">
    <name type="scientific">Streptomyces sodiiphilus</name>
    <dbReference type="NCBI Taxonomy" id="226217"/>
    <lineage>
        <taxon>Bacteria</taxon>
        <taxon>Bacillati</taxon>
        <taxon>Actinomycetota</taxon>
        <taxon>Actinomycetes</taxon>
        <taxon>Kitasatosporales</taxon>
        <taxon>Streptomycetaceae</taxon>
        <taxon>Streptomyces</taxon>
    </lineage>
</organism>
<feature type="transmembrane region" description="Helical" evidence="1">
    <location>
        <begin position="154"/>
        <end position="170"/>
    </location>
</feature>
<feature type="transmembrane region" description="Helical" evidence="1">
    <location>
        <begin position="126"/>
        <end position="147"/>
    </location>
</feature>
<proteinExistence type="predicted"/>
<feature type="transmembrane region" description="Helical" evidence="1">
    <location>
        <begin position="92"/>
        <end position="114"/>
    </location>
</feature>
<keyword evidence="1" id="KW-0472">Membrane</keyword>
<feature type="transmembrane region" description="Helical" evidence="1">
    <location>
        <begin position="50"/>
        <end position="71"/>
    </location>
</feature>
<protein>
    <recommendedName>
        <fullName evidence="4">ABC transporter permease</fullName>
    </recommendedName>
</protein>
<keyword evidence="3" id="KW-1185">Reference proteome</keyword>
<dbReference type="EMBL" id="BAAAMJ010000010">
    <property type="protein sequence ID" value="GAA1903937.1"/>
    <property type="molecule type" value="Genomic_DNA"/>
</dbReference>
<feature type="transmembrane region" description="Helical" evidence="1">
    <location>
        <begin position="221"/>
        <end position="241"/>
    </location>
</feature>
<sequence length="410" mass="44189">MRALLLHARSTPLRWLLLPLVVLDLAVILTRDPYWHGLWGDTGAAGQLPVVFLGIFAAGAAAWAAGLRRPASTAELLSAMPRPAHRAELPRMAVVLGIVLLPYLIGQAVCFFVTARTWPAGLHLYLGYLLLGAAALLLACGWGWVIGRLMPNRWGPLAGAFGWLLVVLAVESELSVVSGPARLEPDLPLLALRAVTAVLLLAVCLWLPFGPPARRKAALPWAAVAGAVVLSVVVAGLPVIGERHGSPSALCVTGRTTICLWPEEEKYLALAEEVLERVDALPEGVDMPATVHSFGLVDQGREGWAGDFTVHGGSVWPLADGVARAVTREIFEGCDWDAYFRADDPSLLALERWLEKRLAGGGDPLYTESGLSEQQSEAIRQGMAMTDRPETEQVRWAQDTVSRVKETYCG</sequence>
<comment type="caution">
    <text evidence="2">The sequence shown here is derived from an EMBL/GenBank/DDBJ whole genome shotgun (WGS) entry which is preliminary data.</text>
</comment>
<accession>A0ABP5A7I9</accession>
<keyword evidence="1" id="KW-0812">Transmembrane</keyword>
<evidence type="ECO:0000313" key="3">
    <source>
        <dbReference type="Proteomes" id="UP001501303"/>
    </source>
</evidence>
<feature type="transmembrane region" description="Helical" evidence="1">
    <location>
        <begin position="12"/>
        <end position="30"/>
    </location>
</feature>
<dbReference type="Proteomes" id="UP001501303">
    <property type="component" value="Unassembled WGS sequence"/>
</dbReference>
<evidence type="ECO:0000256" key="1">
    <source>
        <dbReference type="SAM" id="Phobius"/>
    </source>
</evidence>
<gene>
    <name evidence="2" type="ORF">GCM10009716_12360</name>
</gene>
<dbReference type="RefSeq" id="WP_344259486.1">
    <property type="nucleotide sequence ID" value="NZ_BAAAMJ010000010.1"/>
</dbReference>
<evidence type="ECO:0000313" key="2">
    <source>
        <dbReference type="EMBL" id="GAA1903937.1"/>
    </source>
</evidence>
<evidence type="ECO:0008006" key="4">
    <source>
        <dbReference type="Google" id="ProtNLM"/>
    </source>
</evidence>